<evidence type="ECO:0008006" key="3">
    <source>
        <dbReference type="Google" id="ProtNLM"/>
    </source>
</evidence>
<reference evidence="2" key="1">
    <citation type="journal article" date="2017" name="Genome Biol.">
        <title>Comparative genomics reveals high biological diversity and specific adaptations in the industrially and medically important fungal genus Aspergillus.</title>
        <authorList>
            <person name="de Vries R.P."/>
            <person name="Riley R."/>
            <person name="Wiebenga A."/>
            <person name="Aguilar-Osorio G."/>
            <person name="Amillis S."/>
            <person name="Uchima C.A."/>
            <person name="Anderluh G."/>
            <person name="Asadollahi M."/>
            <person name="Askin M."/>
            <person name="Barry K."/>
            <person name="Battaglia E."/>
            <person name="Bayram O."/>
            <person name="Benocci T."/>
            <person name="Braus-Stromeyer S.A."/>
            <person name="Caldana C."/>
            <person name="Canovas D."/>
            <person name="Cerqueira G.C."/>
            <person name="Chen F."/>
            <person name="Chen W."/>
            <person name="Choi C."/>
            <person name="Clum A."/>
            <person name="Dos Santos R.A."/>
            <person name="Damasio A.R."/>
            <person name="Diallinas G."/>
            <person name="Emri T."/>
            <person name="Fekete E."/>
            <person name="Flipphi M."/>
            <person name="Freyberg S."/>
            <person name="Gallo A."/>
            <person name="Gournas C."/>
            <person name="Habgood R."/>
            <person name="Hainaut M."/>
            <person name="Harispe M.L."/>
            <person name="Henrissat B."/>
            <person name="Hilden K.S."/>
            <person name="Hope R."/>
            <person name="Hossain A."/>
            <person name="Karabika E."/>
            <person name="Karaffa L."/>
            <person name="Karanyi Z."/>
            <person name="Krasevec N."/>
            <person name="Kuo A."/>
            <person name="Kusch H."/>
            <person name="LaButti K."/>
            <person name="Lagendijk E.L."/>
            <person name="Lapidus A."/>
            <person name="Levasseur A."/>
            <person name="Lindquist E."/>
            <person name="Lipzen A."/>
            <person name="Logrieco A.F."/>
            <person name="MacCabe A."/>
            <person name="Maekelae M.R."/>
            <person name="Malavazi I."/>
            <person name="Melin P."/>
            <person name="Meyer V."/>
            <person name="Mielnichuk N."/>
            <person name="Miskei M."/>
            <person name="Molnar A.P."/>
            <person name="Mule G."/>
            <person name="Ngan C.Y."/>
            <person name="Orejas M."/>
            <person name="Orosz E."/>
            <person name="Ouedraogo J.P."/>
            <person name="Overkamp K.M."/>
            <person name="Park H.-S."/>
            <person name="Perrone G."/>
            <person name="Piumi F."/>
            <person name="Punt P.J."/>
            <person name="Ram A.F."/>
            <person name="Ramon A."/>
            <person name="Rauscher S."/>
            <person name="Record E."/>
            <person name="Riano-Pachon D.M."/>
            <person name="Robert V."/>
            <person name="Roehrig J."/>
            <person name="Ruller R."/>
            <person name="Salamov A."/>
            <person name="Salih N.S."/>
            <person name="Samson R.A."/>
            <person name="Sandor E."/>
            <person name="Sanguinetti M."/>
            <person name="Schuetze T."/>
            <person name="Sepcic K."/>
            <person name="Shelest E."/>
            <person name="Sherlock G."/>
            <person name="Sophianopoulou V."/>
            <person name="Squina F.M."/>
            <person name="Sun H."/>
            <person name="Susca A."/>
            <person name="Todd R.B."/>
            <person name="Tsang A."/>
            <person name="Unkles S.E."/>
            <person name="van de Wiele N."/>
            <person name="van Rossen-Uffink D."/>
            <person name="Oliveira J.V."/>
            <person name="Vesth T.C."/>
            <person name="Visser J."/>
            <person name="Yu J.-H."/>
            <person name="Zhou M."/>
            <person name="Andersen M.R."/>
            <person name="Archer D.B."/>
            <person name="Baker S.E."/>
            <person name="Benoit I."/>
            <person name="Brakhage A.A."/>
            <person name="Braus G.H."/>
            <person name="Fischer R."/>
            <person name="Frisvad J.C."/>
            <person name="Goldman G.H."/>
            <person name="Houbraken J."/>
            <person name="Oakley B."/>
            <person name="Pocsi I."/>
            <person name="Scazzocchio C."/>
            <person name="Seiboth B."/>
            <person name="vanKuyk P.A."/>
            <person name="Wortman J."/>
            <person name="Dyer P.S."/>
            <person name="Grigoriev I.V."/>
        </authorList>
    </citation>
    <scope>NUCLEOTIDE SEQUENCE [LARGE SCALE GENOMIC DNA]</scope>
    <source>
        <strain evidence="2">CBS 593.65</strain>
    </source>
</reference>
<keyword evidence="2" id="KW-1185">Reference proteome</keyword>
<dbReference type="OrthoDB" id="1577640at2759"/>
<evidence type="ECO:0000313" key="1">
    <source>
        <dbReference type="EMBL" id="OJJ64701.1"/>
    </source>
</evidence>
<gene>
    <name evidence="1" type="ORF">ASPSYDRAFT_84700</name>
</gene>
<proteinExistence type="predicted"/>
<dbReference type="AlphaFoldDB" id="A0A1L9TZ49"/>
<dbReference type="Proteomes" id="UP000184356">
    <property type="component" value="Unassembled WGS sequence"/>
</dbReference>
<dbReference type="GeneID" id="63767465"/>
<evidence type="ECO:0000313" key="2">
    <source>
        <dbReference type="Proteomes" id="UP000184356"/>
    </source>
</evidence>
<sequence>MADPFSIAASVAGILSLGIESCKLIVKYCDDFHGADEQIDSIALKAGGLLSTLQQIDTLLKVSDGVHPKIASDIREKVLQNETWINKINERVARLSIVTSGNGLSDKLRATAKKAAFPLKKESLADTVEVLQGLQMNLHTALLTLQIQHASALSKQTELIEEVKSLVVVQSGQLGLDMARMELAIQNSSETSQQRQVSLRRNIQGINGRPTSSTPCMCTNGVRPFGHEMAIRRSCPRHKHSMRTTTRSKKLILASSWFGFSIEAAISISRRANGLSITPTLNFRAIVPDDSPAFKLVRSSKWQYATPEEAARHFNRVVQELQRLFDQGRATPFDRTADGETLLHVAALDYFYFGFCRFESCSAPAWNLMKYLVDIGCPVNETDAVGGLAINEAIKHADDAEIHVSRFLTLGAVLMDSSVQGLKGIKTVEYLWSHNREAFVVSDVTEAVLLHSEDMLKQHLELNKDDHQKPSELYELCFYWADGIRVLHEAGCEIPTSEKNYLLWRAVLYDLTEAARALVDIGAVADSRLIAASKSKPMNGILTQDLIAKGEHLLTLAKALPPHVQVKFELQNGHLPDRKAHCIVLELESRGFSIDPWFKHYNEQPVFGEFALQADQMERLYQAGFRDVDTPDSRGYTPLMQVIVNFSYPFYLSNDLRNTLERLWWLVDKGASLDAICQSNKQPARIIVILNIATTMMEFFAEKPFFNEPVDGYWDVNWDTKLAEARSLLASHSAFLQKILESDSTNETACFCSVSRGSLLSTALCFAIKIAPHRQYRFSRGRTKVRMSLSLFCEAFLTEIPVGPQVADDIIRLLTFTDLELTHTCYRIKRGWLPPILIPFDEEDSVEIHDEERHMIEELESLVVEFQREYEALGIPLWEYIQTHWCDRMSEYLEKHGESVTDTSMCSILRPSVLET</sequence>
<dbReference type="VEuPathDB" id="FungiDB:ASPSYDRAFT_84700"/>
<dbReference type="Gene3D" id="1.25.40.20">
    <property type="entry name" value="Ankyrin repeat-containing domain"/>
    <property type="match status" value="1"/>
</dbReference>
<protein>
    <recommendedName>
        <fullName evidence="3">Fungal N-terminal domain-containing protein</fullName>
    </recommendedName>
</protein>
<dbReference type="EMBL" id="KV878582">
    <property type="protein sequence ID" value="OJJ64701.1"/>
    <property type="molecule type" value="Genomic_DNA"/>
</dbReference>
<organism evidence="1 2">
    <name type="scientific">Aspergillus sydowii CBS 593.65</name>
    <dbReference type="NCBI Taxonomy" id="1036612"/>
    <lineage>
        <taxon>Eukaryota</taxon>
        <taxon>Fungi</taxon>
        <taxon>Dikarya</taxon>
        <taxon>Ascomycota</taxon>
        <taxon>Pezizomycotina</taxon>
        <taxon>Eurotiomycetes</taxon>
        <taxon>Eurotiomycetidae</taxon>
        <taxon>Eurotiales</taxon>
        <taxon>Aspergillaceae</taxon>
        <taxon>Aspergillus</taxon>
        <taxon>Aspergillus subgen. Nidulantes</taxon>
    </lineage>
</organism>
<name>A0A1L9TZ49_9EURO</name>
<dbReference type="InterPro" id="IPR036770">
    <property type="entry name" value="Ankyrin_rpt-contain_sf"/>
</dbReference>
<accession>A0A1L9TZ49</accession>
<dbReference type="SUPFAM" id="SSF48403">
    <property type="entry name" value="Ankyrin repeat"/>
    <property type="match status" value="1"/>
</dbReference>
<dbReference type="RefSeq" id="XP_040708507.1">
    <property type="nucleotide sequence ID" value="XM_040851392.1"/>
</dbReference>